<sequence>LKYPDFQNLQNYKSDGNGETKAKQKRNNRHTINKNVKKDKNDKKKEKKNISPKTLYLDRVFLTDDEHRKLYERFGEDVTRQLIESLNDGIGSKGYKYNSHYSTILVWARKDGIQKKETPQEELARLGIQ</sequence>
<reference evidence="2" key="1">
    <citation type="journal article" date="2015" name="Nature">
        <title>Complex archaea that bridge the gap between prokaryotes and eukaryotes.</title>
        <authorList>
            <person name="Spang A."/>
            <person name="Saw J.H."/>
            <person name="Jorgensen S.L."/>
            <person name="Zaremba-Niedzwiedzka K."/>
            <person name="Martijn J."/>
            <person name="Lind A.E."/>
            <person name="van Eijk R."/>
            <person name="Schleper C."/>
            <person name="Guy L."/>
            <person name="Ettema T.J."/>
        </authorList>
    </citation>
    <scope>NUCLEOTIDE SEQUENCE</scope>
</reference>
<name>A0A0F9F7H6_9ZZZZ</name>
<feature type="non-terminal residue" evidence="2">
    <location>
        <position position="1"/>
    </location>
</feature>
<dbReference type="EMBL" id="LAZR01022306">
    <property type="protein sequence ID" value="KKL82329.1"/>
    <property type="molecule type" value="Genomic_DNA"/>
</dbReference>
<dbReference type="AlphaFoldDB" id="A0A0F9F7H6"/>
<organism evidence="2">
    <name type="scientific">marine sediment metagenome</name>
    <dbReference type="NCBI Taxonomy" id="412755"/>
    <lineage>
        <taxon>unclassified sequences</taxon>
        <taxon>metagenomes</taxon>
        <taxon>ecological metagenomes</taxon>
    </lineage>
</organism>
<proteinExistence type="predicted"/>
<accession>A0A0F9F7H6</accession>
<evidence type="ECO:0000256" key="1">
    <source>
        <dbReference type="SAM" id="MobiDB-lite"/>
    </source>
</evidence>
<comment type="caution">
    <text evidence="2">The sequence shown here is derived from an EMBL/GenBank/DDBJ whole genome shotgun (WGS) entry which is preliminary data.</text>
</comment>
<evidence type="ECO:0000313" key="2">
    <source>
        <dbReference type="EMBL" id="KKL82329.1"/>
    </source>
</evidence>
<gene>
    <name evidence="2" type="ORF">LCGC14_1985920</name>
</gene>
<feature type="region of interest" description="Disordered" evidence="1">
    <location>
        <begin position="1"/>
        <end position="49"/>
    </location>
</feature>
<protein>
    <submittedName>
        <fullName evidence="2">Uncharacterized protein</fullName>
    </submittedName>
</protein>
<feature type="compositionally biased region" description="Basic residues" evidence="1">
    <location>
        <begin position="23"/>
        <end position="35"/>
    </location>
</feature>